<sequence length="318" mass="35387">MAMGEAASDSDRTGRERLRETRELNVEPQNEDSTLISEQTDDSSDRFPNATSLGTIATGQGSEFSQDIDGWESYMGEEKIEEDSQLELLGAVLIEARDRPAGTDRHNSRVVREICLDSNGSLDASSGRDRVGSLSADSETRRSETPAQRKSFRRDPRNAAHDANETSKQKGLSRASNRLGGQDLSIVRDNFHEMGGRIARAKHKRTSSEPSPPPTFVVSKRTKAGSAWTTSANKKTLKSADDAKNVRKDKLTNQWSERNAAKAAEALLERRAAGLAESRRQFDERMKLDREEARERHQQMMLVLTAMIPKANTKPNEM</sequence>
<feature type="region of interest" description="Disordered" evidence="1">
    <location>
        <begin position="119"/>
        <end position="184"/>
    </location>
</feature>
<dbReference type="AlphaFoldDB" id="W2HG52"/>
<protein>
    <submittedName>
        <fullName evidence="2">Uncharacterized protein</fullName>
    </submittedName>
</protein>
<evidence type="ECO:0000256" key="1">
    <source>
        <dbReference type="SAM" id="MobiDB-lite"/>
    </source>
</evidence>
<dbReference type="Proteomes" id="UP000053236">
    <property type="component" value="Unassembled WGS sequence"/>
</dbReference>
<feature type="compositionally biased region" description="Basic and acidic residues" evidence="1">
    <location>
        <begin position="9"/>
        <end position="25"/>
    </location>
</feature>
<accession>W2HG52</accession>
<dbReference type="VEuPathDB" id="FungiDB:PPTG_07459"/>
<reference evidence="2" key="1">
    <citation type="submission" date="2013-11" db="EMBL/GenBank/DDBJ databases">
        <title>The Genome Sequence of Phytophthora parasitica CJ02B3.</title>
        <authorList>
            <consortium name="The Broad Institute Genomics Platform"/>
            <person name="Russ C."/>
            <person name="Tyler B."/>
            <person name="Panabieres F."/>
            <person name="Shan W."/>
            <person name="Tripathy S."/>
            <person name="Grunwald N."/>
            <person name="Machado M."/>
            <person name="Johnson C.S."/>
            <person name="Arredondo F."/>
            <person name="Hong C."/>
            <person name="Coffey M."/>
            <person name="Young S.K."/>
            <person name="Zeng Q."/>
            <person name="Gargeya S."/>
            <person name="Fitzgerald M."/>
            <person name="Abouelleil A."/>
            <person name="Alvarado L."/>
            <person name="Chapman S.B."/>
            <person name="Gainer-Dewar J."/>
            <person name="Goldberg J."/>
            <person name="Griggs A."/>
            <person name="Gujja S."/>
            <person name="Hansen M."/>
            <person name="Howarth C."/>
            <person name="Imamovic A."/>
            <person name="Ireland A."/>
            <person name="Larimer J."/>
            <person name="McCowan C."/>
            <person name="Murphy C."/>
            <person name="Pearson M."/>
            <person name="Poon T.W."/>
            <person name="Priest M."/>
            <person name="Roberts A."/>
            <person name="Saif S."/>
            <person name="Shea T."/>
            <person name="Sykes S."/>
            <person name="Wortman J."/>
            <person name="Nusbaum C."/>
            <person name="Birren B."/>
        </authorList>
    </citation>
    <scope>NUCLEOTIDE SEQUENCE [LARGE SCALE GENOMIC DNA]</scope>
    <source>
        <strain evidence="2">CJ02B3</strain>
    </source>
</reference>
<feature type="region of interest" description="Disordered" evidence="1">
    <location>
        <begin position="199"/>
        <end position="218"/>
    </location>
</feature>
<gene>
    <name evidence="2" type="ORF">L915_02662</name>
</gene>
<organism evidence="2">
    <name type="scientific">Phytophthora nicotianae</name>
    <name type="common">Potato buckeye rot agent</name>
    <name type="synonym">Phytophthora parasitica</name>
    <dbReference type="NCBI Taxonomy" id="4792"/>
    <lineage>
        <taxon>Eukaryota</taxon>
        <taxon>Sar</taxon>
        <taxon>Stramenopiles</taxon>
        <taxon>Oomycota</taxon>
        <taxon>Peronosporomycetes</taxon>
        <taxon>Peronosporales</taxon>
        <taxon>Peronosporaceae</taxon>
        <taxon>Phytophthora</taxon>
    </lineage>
</organism>
<feature type="compositionally biased region" description="Basic and acidic residues" evidence="1">
    <location>
        <begin position="153"/>
        <end position="168"/>
    </location>
</feature>
<dbReference type="VEuPathDB" id="FungiDB:PPTG_07458"/>
<feature type="compositionally biased region" description="Polar residues" evidence="1">
    <location>
        <begin position="49"/>
        <end position="65"/>
    </location>
</feature>
<proteinExistence type="predicted"/>
<evidence type="ECO:0000313" key="2">
    <source>
        <dbReference type="EMBL" id="ETK94238.1"/>
    </source>
</evidence>
<name>W2HG52_PHYNI</name>
<dbReference type="EMBL" id="KI684654">
    <property type="protein sequence ID" value="ETK94238.1"/>
    <property type="molecule type" value="Genomic_DNA"/>
</dbReference>
<feature type="region of interest" description="Disordered" evidence="1">
    <location>
        <begin position="1"/>
        <end position="65"/>
    </location>
</feature>
<feature type="compositionally biased region" description="Polar residues" evidence="1">
    <location>
        <begin position="27"/>
        <end position="38"/>
    </location>
</feature>